<dbReference type="AlphaFoldDB" id="A0A2P5EHW1"/>
<evidence type="ECO:0000313" key="2">
    <source>
        <dbReference type="Proteomes" id="UP000237000"/>
    </source>
</evidence>
<protein>
    <submittedName>
        <fullName evidence="1">Uncharacterized protein</fullName>
    </submittedName>
</protein>
<feature type="non-terminal residue" evidence="1">
    <location>
        <position position="1"/>
    </location>
</feature>
<evidence type="ECO:0000313" key="1">
    <source>
        <dbReference type="EMBL" id="PON85125.1"/>
    </source>
</evidence>
<comment type="caution">
    <text evidence="1">The sequence shown here is derived from an EMBL/GenBank/DDBJ whole genome shotgun (WGS) entry which is preliminary data.</text>
</comment>
<organism evidence="1 2">
    <name type="scientific">Trema orientale</name>
    <name type="common">Charcoal tree</name>
    <name type="synonym">Celtis orientalis</name>
    <dbReference type="NCBI Taxonomy" id="63057"/>
    <lineage>
        <taxon>Eukaryota</taxon>
        <taxon>Viridiplantae</taxon>
        <taxon>Streptophyta</taxon>
        <taxon>Embryophyta</taxon>
        <taxon>Tracheophyta</taxon>
        <taxon>Spermatophyta</taxon>
        <taxon>Magnoliopsida</taxon>
        <taxon>eudicotyledons</taxon>
        <taxon>Gunneridae</taxon>
        <taxon>Pentapetalae</taxon>
        <taxon>rosids</taxon>
        <taxon>fabids</taxon>
        <taxon>Rosales</taxon>
        <taxon>Cannabaceae</taxon>
        <taxon>Trema</taxon>
    </lineage>
</organism>
<accession>A0A2P5EHW1</accession>
<sequence length="30" mass="3586">LRFNIAQSFQFSCLDFSHKPPLRFNIAQIF</sequence>
<reference evidence="2" key="1">
    <citation type="submission" date="2016-06" db="EMBL/GenBank/DDBJ databases">
        <title>Parallel loss of symbiosis genes in relatives of nitrogen-fixing non-legume Parasponia.</title>
        <authorList>
            <person name="Van Velzen R."/>
            <person name="Holmer R."/>
            <person name="Bu F."/>
            <person name="Rutten L."/>
            <person name="Van Zeijl A."/>
            <person name="Liu W."/>
            <person name="Santuari L."/>
            <person name="Cao Q."/>
            <person name="Sharma T."/>
            <person name="Shen D."/>
            <person name="Roswanjaya Y."/>
            <person name="Wardhani T."/>
            <person name="Kalhor M.S."/>
            <person name="Jansen J."/>
            <person name="Van den Hoogen J."/>
            <person name="Gungor B."/>
            <person name="Hartog M."/>
            <person name="Hontelez J."/>
            <person name="Verver J."/>
            <person name="Yang W.-C."/>
            <person name="Schijlen E."/>
            <person name="Repin R."/>
            <person name="Schilthuizen M."/>
            <person name="Schranz E."/>
            <person name="Heidstra R."/>
            <person name="Miyata K."/>
            <person name="Fedorova E."/>
            <person name="Kohlen W."/>
            <person name="Bisseling T."/>
            <person name="Smit S."/>
            <person name="Geurts R."/>
        </authorList>
    </citation>
    <scope>NUCLEOTIDE SEQUENCE [LARGE SCALE GENOMIC DNA]</scope>
    <source>
        <strain evidence="2">cv. RG33-2</strain>
    </source>
</reference>
<name>A0A2P5EHW1_TREOI</name>
<dbReference type="Proteomes" id="UP000237000">
    <property type="component" value="Unassembled WGS sequence"/>
</dbReference>
<dbReference type="EMBL" id="JXTC01000152">
    <property type="protein sequence ID" value="PON85125.1"/>
    <property type="molecule type" value="Genomic_DNA"/>
</dbReference>
<keyword evidence="2" id="KW-1185">Reference proteome</keyword>
<dbReference type="InParanoid" id="A0A2P5EHW1"/>
<gene>
    <name evidence="1" type="ORF">TorRG33x02_190990</name>
</gene>
<proteinExistence type="predicted"/>